<feature type="region of interest" description="Disordered" evidence="1">
    <location>
        <begin position="1"/>
        <end position="65"/>
    </location>
</feature>
<feature type="compositionally biased region" description="Basic and acidic residues" evidence="1">
    <location>
        <begin position="1"/>
        <end position="10"/>
    </location>
</feature>
<feature type="compositionally biased region" description="Low complexity" evidence="1">
    <location>
        <begin position="23"/>
        <end position="35"/>
    </location>
</feature>
<name>A0ABU6AH42_9PSEU</name>
<gene>
    <name evidence="2" type="ORF">R4I43_26120</name>
</gene>
<evidence type="ECO:0000313" key="2">
    <source>
        <dbReference type="EMBL" id="MEB3370884.1"/>
    </source>
</evidence>
<feature type="compositionally biased region" description="Basic and acidic residues" evidence="1">
    <location>
        <begin position="41"/>
        <end position="57"/>
    </location>
</feature>
<dbReference type="RefSeq" id="WP_324268348.1">
    <property type="nucleotide sequence ID" value="NZ_JAWLNX010000022.1"/>
</dbReference>
<evidence type="ECO:0000313" key="3">
    <source>
        <dbReference type="Proteomes" id="UP001327093"/>
    </source>
</evidence>
<evidence type="ECO:0000256" key="1">
    <source>
        <dbReference type="SAM" id="MobiDB-lite"/>
    </source>
</evidence>
<keyword evidence="3" id="KW-1185">Reference proteome</keyword>
<dbReference type="EMBL" id="JAWLNX010000022">
    <property type="protein sequence ID" value="MEB3370884.1"/>
    <property type="molecule type" value="Genomic_DNA"/>
</dbReference>
<protein>
    <submittedName>
        <fullName evidence="2">Uncharacterized protein</fullName>
    </submittedName>
</protein>
<proteinExistence type="predicted"/>
<accession>A0ABU6AH42</accession>
<dbReference type="Proteomes" id="UP001327093">
    <property type="component" value="Unassembled WGS sequence"/>
</dbReference>
<reference evidence="2 3" key="1">
    <citation type="submission" date="2023-10" db="EMBL/GenBank/DDBJ databases">
        <title>Saccharopolyspora sp. nov., isolated from mangrove soil.</title>
        <authorList>
            <person name="Lu Y."/>
            <person name="Liu W."/>
        </authorList>
    </citation>
    <scope>NUCLEOTIDE SEQUENCE [LARGE SCALE GENOMIC DNA]</scope>
    <source>
        <strain evidence="2 3">S2-29</strain>
    </source>
</reference>
<comment type="caution">
    <text evidence="2">The sequence shown here is derived from an EMBL/GenBank/DDBJ whole genome shotgun (WGS) entry which is preliminary data.</text>
</comment>
<sequence length="65" mass="7727">MGPHQRESRTRPPQRHAARDEQTAAPAPLLTTTRTPRTRHEHQPHQRRARLEFRHEPGTWATTYR</sequence>
<organism evidence="2 3">
    <name type="scientific">Saccharopolyspora mangrovi</name>
    <dbReference type="NCBI Taxonomy" id="3082379"/>
    <lineage>
        <taxon>Bacteria</taxon>
        <taxon>Bacillati</taxon>
        <taxon>Actinomycetota</taxon>
        <taxon>Actinomycetes</taxon>
        <taxon>Pseudonocardiales</taxon>
        <taxon>Pseudonocardiaceae</taxon>
        <taxon>Saccharopolyspora</taxon>
    </lineage>
</organism>